<organism evidence="5 6">
    <name type="scientific">Spermophilus dauricus</name>
    <name type="common">Daurian ground squirrel</name>
    <dbReference type="NCBI Taxonomy" id="99837"/>
    <lineage>
        <taxon>Eukaryota</taxon>
        <taxon>Metazoa</taxon>
        <taxon>Chordata</taxon>
        <taxon>Craniata</taxon>
        <taxon>Vertebrata</taxon>
        <taxon>Euteleostomi</taxon>
        <taxon>Mammalia</taxon>
        <taxon>Eutheria</taxon>
        <taxon>Euarchontoglires</taxon>
        <taxon>Glires</taxon>
        <taxon>Rodentia</taxon>
        <taxon>Sciuromorpha</taxon>
        <taxon>Sciuridae</taxon>
        <taxon>Xerinae</taxon>
        <taxon>Marmotini</taxon>
        <taxon>Spermophilus</taxon>
    </lineage>
</organism>
<sequence length="78" mass="9255">MPGKERKKKLASCSTHQFRYIPPSTPENFWKVDFPSTQTCMEIGYIKEDLIFIYIYIFEVKTKGWRKTSSIKKKNSTK</sequence>
<reference evidence="5" key="2">
    <citation type="submission" date="2025-09" db="UniProtKB">
        <authorList>
            <consortium name="Ensembl"/>
        </authorList>
    </citation>
    <scope>IDENTIFICATION</scope>
</reference>
<dbReference type="Ensembl" id="ENSSDAT00000026326.1">
    <property type="protein sequence ID" value="ENSSDAP00000023031.1"/>
    <property type="gene ID" value="ENSSDAG00000020952.1"/>
</dbReference>
<keyword evidence="6" id="KW-1185">Reference proteome</keyword>
<dbReference type="GO" id="GO:0003684">
    <property type="term" value="F:damaged DNA binding"/>
    <property type="evidence" value="ECO:0007669"/>
    <property type="project" value="TreeGrafter"/>
</dbReference>
<evidence type="ECO:0000256" key="2">
    <source>
        <dbReference type="ARBA" id="ARBA00022763"/>
    </source>
</evidence>
<dbReference type="AlphaFoldDB" id="A0A8C9QAW6"/>
<dbReference type="InterPro" id="IPR033316">
    <property type="entry name" value="RBBP8-like"/>
</dbReference>
<keyword evidence="2" id="KW-0227">DNA damage</keyword>
<protein>
    <recommendedName>
        <fullName evidence="4">DNA endonuclease activator Ctp1 C-terminal domain-containing protein</fullName>
    </recommendedName>
</protein>
<dbReference type="PANTHER" id="PTHR15107:SF4">
    <property type="entry name" value="DNA ENDONUCLEASE RBBP8"/>
    <property type="match status" value="1"/>
</dbReference>
<evidence type="ECO:0000256" key="3">
    <source>
        <dbReference type="ARBA" id="ARBA00023242"/>
    </source>
</evidence>
<accession>A0A8C9QAW6</accession>
<dbReference type="Proteomes" id="UP000694422">
    <property type="component" value="Unplaced"/>
</dbReference>
<evidence type="ECO:0000256" key="1">
    <source>
        <dbReference type="ARBA" id="ARBA00004123"/>
    </source>
</evidence>
<keyword evidence="3" id="KW-0539">Nucleus</keyword>
<proteinExistence type="predicted"/>
<evidence type="ECO:0000259" key="4">
    <source>
        <dbReference type="Pfam" id="PF08573"/>
    </source>
</evidence>
<dbReference type="Pfam" id="PF08573">
    <property type="entry name" value="SAE2"/>
    <property type="match status" value="1"/>
</dbReference>
<dbReference type="GO" id="GO:0005634">
    <property type="term" value="C:nucleus"/>
    <property type="evidence" value="ECO:0007669"/>
    <property type="project" value="UniProtKB-SubCell"/>
</dbReference>
<evidence type="ECO:0000313" key="5">
    <source>
        <dbReference type="Ensembl" id="ENSSDAP00000023031.1"/>
    </source>
</evidence>
<reference evidence="5" key="1">
    <citation type="submission" date="2025-08" db="UniProtKB">
        <authorList>
            <consortium name="Ensembl"/>
        </authorList>
    </citation>
    <scope>IDENTIFICATION</scope>
</reference>
<dbReference type="GO" id="GO:0010792">
    <property type="term" value="P:DNA double-strand break processing involved in repair via single-strand annealing"/>
    <property type="evidence" value="ECO:0007669"/>
    <property type="project" value="TreeGrafter"/>
</dbReference>
<comment type="subcellular location">
    <subcellularLocation>
        <location evidence="1">Nucleus</location>
    </subcellularLocation>
</comment>
<dbReference type="InterPro" id="IPR013882">
    <property type="entry name" value="Ctp1_C"/>
</dbReference>
<evidence type="ECO:0000313" key="6">
    <source>
        <dbReference type="Proteomes" id="UP000694422"/>
    </source>
</evidence>
<name>A0A8C9QAW6_SPEDA</name>
<feature type="domain" description="DNA endonuclease activator Ctp1 C-terminal" evidence="4">
    <location>
        <begin position="7"/>
        <end position="38"/>
    </location>
</feature>
<dbReference type="PANTHER" id="PTHR15107">
    <property type="entry name" value="RETINOBLASTOMA BINDING PROTEIN 8"/>
    <property type="match status" value="1"/>
</dbReference>